<keyword evidence="6" id="KW-1185">Reference proteome</keyword>
<dbReference type="Pfam" id="PF02661">
    <property type="entry name" value="Fic"/>
    <property type="match status" value="1"/>
</dbReference>
<organism evidence="5 6">
    <name type="scientific">Pauljensenia hongkongensis</name>
    <dbReference type="NCBI Taxonomy" id="178339"/>
    <lineage>
        <taxon>Bacteria</taxon>
        <taxon>Bacillati</taxon>
        <taxon>Actinomycetota</taxon>
        <taxon>Actinomycetes</taxon>
        <taxon>Actinomycetales</taxon>
        <taxon>Actinomycetaceae</taxon>
        <taxon>Pauljensenia</taxon>
    </lineage>
</organism>
<dbReference type="Proteomes" id="UP000095214">
    <property type="component" value="Chromosome"/>
</dbReference>
<feature type="domain" description="Fido" evidence="4">
    <location>
        <begin position="190"/>
        <end position="346"/>
    </location>
</feature>
<gene>
    <name evidence="5" type="ORF">BH719_06505</name>
</gene>
<reference evidence="5 6" key="1">
    <citation type="submission" date="2016-09" db="EMBL/GenBank/DDBJ databases">
        <title>Complete genome sequence of Actinomyces hongkongensis HKU8.</title>
        <authorList>
            <person name="Gao Y.-X."/>
            <person name="Zhou Y.-Y."/>
            <person name="Xie Y."/>
            <person name="Wang M."/>
            <person name="Wang S.-J."/>
            <person name="Shen S.-G."/>
        </authorList>
    </citation>
    <scope>NUCLEOTIDE SEQUENCE [LARGE SCALE GENOMIC DNA]</scope>
    <source>
        <strain evidence="5 6">HKU8</strain>
    </source>
</reference>
<evidence type="ECO:0000256" key="3">
    <source>
        <dbReference type="SAM" id="MobiDB-lite"/>
    </source>
</evidence>
<dbReference type="OrthoDB" id="9813719at2"/>
<dbReference type="EMBL" id="CP017298">
    <property type="protein sequence ID" value="AOS47536.1"/>
    <property type="molecule type" value="Genomic_DNA"/>
</dbReference>
<accession>A0A1D8B337</accession>
<dbReference type="AlphaFoldDB" id="A0A1D8B337"/>
<evidence type="ECO:0000256" key="2">
    <source>
        <dbReference type="PIRSR" id="PIRSR640198-2"/>
    </source>
</evidence>
<feature type="binding site" evidence="2">
    <location>
        <begin position="288"/>
        <end position="295"/>
    </location>
    <ligand>
        <name>ATP</name>
        <dbReference type="ChEBI" id="CHEBI:30616"/>
    </ligand>
</feature>
<proteinExistence type="predicted"/>
<protein>
    <submittedName>
        <fullName evidence="5">Cell filamentation protein Fic</fullName>
    </submittedName>
</protein>
<feature type="active site" evidence="1">
    <location>
        <position position="284"/>
    </location>
</feature>
<evidence type="ECO:0000259" key="4">
    <source>
        <dbReference type="PROSITE" id="PS51459"/>
    </source>
</evidence>
<sequence length="454" mass="51620">MKTPAPPPMRLAELRDAVLKALLSGGAPPDARTLNVLLGGVEDREYHPWEWFTHHEPPEPLTREQWWCAVRQDRARTARPTPFTMVDGTRFSFNLPDPLLRLIDDISSQATGQLELPDPVVNPATRDRYLVNSLYEEAITSCQLEGASTTRRDAKRMLREKRRPRDRSEQMILNNCMALERVRELKDQALTPQMVLDIHAVVTEGTLDDPADAGRIQQPGEERIRIYGDETDDHVLHVPPPAEQLPERLRRLCDFANGAGDFADQYVPPLVRSIIVHFMMGYDHYFVDGNGRTARAVFQWSILRQGFFLAEFLSISRLLRQAPARYARSFLRVEQDEGDLTHFLLAQSRVISRAITDLHEYLARKSSELGRAAALLRGTHLNNRQIAVVESFLRDPSGSVSAVDHQSTHRVSAQTAHNDLRGLEEAGFLARTKRGRRIVWFPAPDMAERVRDAH</sequence>
<keyword evidence="2" id="KW-0067">ATP-binding</keyword>
<dbReference type="KEGG" id="phon:BH719_06505"/>
<dbReference type="RefSeq" id="WP_034255340.1">
    <property type="nucleotide sequence ID" value="NZ_CP017298.1"/>
</dbReference>
<dbReference type="SUPFAM" id="SSF140931">
    <property type="entry name" value="Fic-like"/>
    <property type="match status" value="1"/>
</dbReference>
<evidence type="ECO:0000313" key="6">
    <source>
        <dbReference type="Proteomes" id="UP000095214"/>
    </source>
</evidence>
<dbReference type="InterPro" id="IPR003812">
    <property type="entry name" value="Fido"/>
</dbReference>
<name>A0A1D8B337_9ACTO</name>
<evidence type="ECO:0000256" key="1">
    <source>
        <dbReference type="PIRSR" id="PIRSR640198-1"/>
    </source>
</evidence>
<dbReference type="PROSITE" id="PS51459">
    <property type="entry name" value="FIDO"/>
    <property type="match status" value="1"/>
</dbReference>
<dbReference type="InterPro" id="IPR036597">
    <property type="entry name" value="Fido-like_dom_sf"/>
</dbReference>
<evidence type="ECO:0000313" key="5">
    <source>
        <dbReference type="EMBL" id="AOS47536.1"/>
    </source>
</evidence>
<dbReference type="InterPro" id="IPR040198">
    <property type="entry name" value="Fido_containing"/>
</dbReference>
<keyword evidence="2" id="KW-0547">Nucleotide-binding</keyword>
<dbReference type="PANTHER" id="PTHR13504">
    <property type="entry name" value="FIDO DOMAIN-CONTAINING PROTEIN DDB_G0283145"/>
    <property type="match status" value="1"/>
</dbReference>
<dbReference type="STRING" id="178339.BH719_06505"/>
<dbReference type="Gene3D" id="1.10.3290.10">
    <property type="entry name" value="Fido-like domain"/>
    <property type="match status" value="1"/>
</dbReference>
<dbReference type="GO" id="GO:0005524">
    <property type="term" value="F:ATP binding"/>
    <property type="evidence" value="ECO:0007669"/>
    <property type="project" value="UniProtKB-KW"/>
</dbReference>
<dbReference type="PANTHER" id="PTHR13504:SF38">
    <property type="entry name" value="FIDO DOMAIN-CONTAINING PROTEIN"/>
    <property type="match status" value="1"/>
</dbReference>
<feature type="region of interest" description="Disordered" evidence="3">
    <location>
        <begin position="146"/>
        <end position="167"/>
    </location>
</feature>